<organism evidence="2 3">
    <name type="scientific">Bdellovibrio svalbardensis</name>
    <dbReference type="NCBI Taxonomy" id="2972972"/>
    <lineage>
        <taxon>Bacteria</taxon>
        <taxon>Pseudomonadati</taxon>
        <taxon>Bdellovibrionota</taxon>
        <taxon>Bdellovibrionia</taxon>
        <taxon>Bdellovibrionales</taxon>
        <taxon>Pseudobdellovibrionaceae</taxon>
        <taxon>Bdellovibrio</taxon>
    </lineage>
</organism>
<feature type="chain" id="PRO_5046704889" evidence="1">
    <location>
        <begin position="21"/>
        <end position="150"/>
    </location>
</feature>
<protein>
    <submittedName>
        <fullName evidence="2">Uncharacterized protein</fullName>
    </submittedName>
</protein>
<dbReference type="EMBL" id="JANRMI010000002">
    <property type="protein sequence ID" value="MDG0816470.1"/>
    <property type="molecule type" value="Genomic_DNA"/>
</dbReference>
<reference evidence="2" key="1">
    <citation type="submission" date="2022-08" db="EMBL/GenBank/DDBJ databases">
        <title>Novel Bdellovibrio Species Isolated from Svalbard: Designation Bdellovibrio svalbardensis.</title>
        <authorList>
            <person name="Mitchell R.J."/>
            <person name="Choi S.Y."/>
        </authorList>
    </citation>
    <scope>NUCLEOTIDE SEQUENCE</scope>
    <source>
        <strain evidence="2">PAP01</strain>
    </source>
</reference>
<dbReference type="RefSeq" id="WP_277577949.1">
    <property type="nucleotide sequence ID" value="NZ_JANRMI010000002.1"/>
</dbReference>
<proteinExistence type="predicted"/>
<keyword evidence="3" id="KW-1185">Reference proteome</keyword>
<sequence length="150" mass="16650">MKTIGIIVIFFFNISLAAAAITGEFTVQQMPGCTHQLNASAPMAEDFTYTGVSIQTNVPNSIHITLNPNSSPFKPQIYICDSQEHKGDGVNTGDTYLASCSDDSIHIRRVFHQLKYSLIANYRQTSLGLTYTETFDGDQFTRTCEFISVH</sequence>
<gene>
    <name evidence="2" type="ORF">NWE73_08855</name>
</gene>
<accession>A0ABT6DJS4</accession>
<evidence type="ECO:0000256" key="1">
    <source>
        <dbReference type="SAM" id="SignalP"/>
    </source>
</evidence>
<name>A0ABT6DJS4_9BACT</name>
<keyword evidence="1" id="KW-0732">Signal</keyword>
<evidence type="ECO:0000313" key="2">
    <source>
        <dbReference type="EMBL" id="MDG0816470.1"/>
    </source>
</evidence>
<dbReference type="Proteomes" id="UP001152321">
    <property type="component" value="Unassembled WGS sequence"/>
</dbReference>
<feature type="signal peptide" evidence="1">
    <location>
        <begin position="1"/>
        <end position="20"/>
    </location>
</feature>
<evidence type="ECO:0000313" key="3">
    <source>
        <dbReference type="Proteomes" id="UP001152321"/>
    </source>
</evidence>
<comment type="caution">
    <text evidence="2">The sequence shown here is derived from an EMBL/GenBank/DDBJ whole genome shotgun (WGS) entry which is preliminary data.</text>
</comment>